<reference evidence="1 2" key="1">
    <citation type="journal article" date="2024" name="G3 (Bethesda)">
        <title>Genome assembly of Hibiscus sabdariffa L. provides insights into metabolisms of medicinal natural products.</title>
        <authorList>
            <person name="Kim T."/>
        </authorList>
    </citation>
    <scope>NUCLEOTIDE SEQUENCE [LARGE SCALE GENOMIC DNA]</scope>
    <source>
        <strain evidence="1">TK-2024</strain>
        <tissue evidence="1">Old leaves</tissue>
    </source>
</reference>
<sequence>MLGCAQTNVKDLTEKGLGYTTLLVKRAKERVDSEFVRLVVKSASRSRASPDSVGVLILSQWSRLGLENFYFGFAKSVHVGSVFCDRYCLLLPVFNQTVAVKAMVVVPTSAAQRYEHLVRSFCS</sequence>
<evidence type="ECO:0000313" key="1">
    <source>
        <dbReference type="EMBL" id="KAK9045002.1"/>
    </source>
</evidence>
<organism evidence="1 2">
    <name type="scientific">Hibiscus sabdariffa</name>
    <name type="common">roselle</name>
    <dbReference type="NCBI Taxonomy" id="183260"/>
    <lineage>
        <taxon>Eukaryota</taxon>
        <taxon>Viridiplantae</taxon>
        <taxon>Streptophyta</taxon>
        <taxon>Embryophyta</taxon>
        <taxon>Tracheophyta</taxon>
        <taxon>Spermatophyta</taxon>
        <taxon>Magnoliopsida</taxon>
        <taxon>eudicotyledons</taxon>
        <taxon>Gunneridae</taxon>
        <taxon>Pentapetalae</taxon>
        <taxon>rosids</taxon>
        <taxon>malvids</taxon>
        <taxon>Malvales</taxon>
        <taxon>Malvaceae</taxon>
        <taxon>Malvoideae</taxon>
        <taxon>Hibiscus</taxon>
    </lineage>
</organism>
<dbReference type="EMBL" id="JBBPBN010000002">
    <property type="protein sequence ID" value="KAK9045002.1"/>
    <property type="molecule type" value="Genomic_DNA"/>
</dbReference>
<dbReference type="Proteomes" id="UP001396334">
    <property type="component" value="Unassembled WGS sequence"/>
</dbReference>
<dbReference type="Gene3D" id="3.30.559.10">
    <property type="entry name" value="Chloramphenicol acetyltransferase-like domain"/>
    <property type="match status" value="1"/>
</dbReference>
<evidence type="ECO:0000313" key="2">
    <source>
        <dbReference type="Proteomes" id="UP001396334"/>
    </source>
</evidence>
<gene>
    <name evidence="1" type="ORF">V6N11_058892</name>
</gene>
<proteinExistence type="predicted"/>
<keyword evidence="2" id="KW-1185">Reference proteome</keyword>
<protein>
    <submittedName>
        <fullName evidence="1">Uncharacterized protein</fullName>
    </submittedName>
</protein>
<accession>A0ABR2U5T7</accession>
<name>A0ABR2U5T7_9ROSI</name>
<dbReference type="InterPro" id="IPR023213">
    <property type="entry name" value="CAT-like_dom_sf"/>
</dbReference>
<comment type="caution">
    <text evidence="1">The sequence shown here is derived from an EMBL/GenBank/DDBJ whole genome shotgun (WGS) entry which is preliminary data.</text>
</comment>